<keyword evidence="3 25" id="KW-0436">Ligase</keyword>
<keyword evidence="13" id="KW-0239">DNA-directed DNA polymerase</keyword>
<dbReference type="Pfam" id="PF21686">
    <property type="entry name" value="LigD_Prim-Pol"/>
    <property type="match status" value="1"/>
</dbReference>
<keyword evidence="16" id="KW-0234">DNA repair</keyword>
<evidence type="ECO:0000313" key="25">
    <source>
        <dbReference type="EMBL" id="MCC3271983.1"/>
    </source>
</evidence>
<evidence type="ECO:0000256" key="5">
    <source>
        <dbReference type="ARBA" id="ARBA00022695"/>
    </source>
</evidence>
<protein>
    <recommendedName>
        <fullName evidence="2">DNA ligase (ATP)</fullName>
        <ecNumber evidence="2">6.5.1.1</ecNumber>
    </recommendedName>
    <alternativeName>
        <fullName evidence="19">NHEJ DNA polymerase</fullName>
    </alternativeName>
</protein>
<dbReference type="GO" id="GO:0003677">
    <property type="term" value="F:DNA binding"/>
    <property type="evidence" value="ECO:0007669"/>
    <property type="project" value="UniProtKB-KW"/>
</dbReference>
<evidence type="ECO:0000256" key="18">
    <source>
        <dbReference type="ARBA" id="ARBA00023268"/>
    </source>
</evidence>
<evidence type="ECO:0000256" key="17">
    <source>
        <dbReference type="ARBA" id="ARBA00023211"/>
    </source>
</evidence>
<keyword evidence="10" id="KW-0378">Hydrolase</keyword>
<dbReference type="EMBL" id="JAJFZT010000002">
    <property type="protein sequence ID" value="MCC3271983.1"/>
    <property type="molecule type" value="Genomic_DNA"/>
</dbReference>
<feature type="domain" description="ATP-dependent DNA ligase family profile" evidence="24">
    <location>
        <begin position="647"/>
        <end position="772"/>
    </location>
</feature>
<dbReference type="InterPro" id="IPR052171">
    <property type="entry name" value="NHEJ_LigD"/>
</dbReference>
<evidence type="ECO:0000256" key="7">
    <source>
        <dbReference type="ARBA" id="ARBA00022723"/>
    </source>
</evidence>
<feature type="compositionally biased region" description="Low complexity" evidence="23">
    <location>
        <begin position="510"/>
        <end position="530"/>
    </location>
</feature>
<evidence type="ECO:0000313" key="27">
    <source>
        <dbReference type="Proteomes" id="UP000829758"/>
    </source>
</evidence>
<evidence type="ECO:0000256" key="11">
    <source>
        <dbReference type="ARBA" id="ARBA00022839"/>
    </source>
</evidence>
<keyword evidence="6" id="KW-0540">Nuclease</keyword>
<dbReference type="InterPro" id="IPR014144">
    <property type="entry name" value="LigD_PE_domain"/>
</dbReference>
<evidence type="ECO:0000313" key="26">
    <source>
        <dbReference type="EMBL" id="UON92133.1"/>
    </source>
</evidence>
<dbReference type="GO" id="GO:0003910">
    <property type="term" value="F:DNA ligase (ATP) activity"/>
    <property type="evidence" value="ECO:0007669"/>
    <property type="project" value="UniProtKB-EC"/>
</dbReference>
<keyword evidence="17" id="KW-0464">Manganese</keyword>
<keyword evidence="14" id="KW-0238">DNA-binding</keyword>
<dbReference type="Pfam" id="PF04679">
    <property type="entry name" value="DNA_ligase_A_C"/>
    <property type="match status" value="1"/>
</dbReference>
<dbReference type="SUPFAM" id="SSF50249">
    <property type="entry name" value="Nucleic acid-binding proteins"/>
    <property type="match status" value="1"/>
</dbReference>
<dbReference type="PROSITE" id="PS00697">
    <property type="entry name" value="DNA_LIGASE_A1"/>
    <property type="match status" value="1"/>
</dbReference>
<proteinExistence type="inferred from homology"/>
<dbReference type="InterPro" id="IPR012310">
    <property type="entry name" value="DNA_ligase_ATP-dep_cent"/>
</dbReference>
<dbReference type="EC" id="6.5.1.1" evidence="2"/>
<sequence>MATGGGKTQETVSVEGHRLRLTNLDKVLYPETGTTKADVISYYAAVADYMLPHSRNRAATRKRWVHGVGTPEEPGQVFFQKNIEDSAPSWVKRFPIEHKTSTNYYPVVNDLATLTWLAQSAALEIHVPQWQFGPRGKIGAADRMVLDLDPGDGVGLAECAEVARLARSILSDMGLDARPVTSGSKGIHLYAALDGSQTSDEVNAVAHELARALEADNPDLVVSDMKKSLRRGKVLVDWSQNNGNKTTICPYSLRGRFQPTVAAPRTWAELEDPGLAQLDYEQVLERLDDPDPLAGMADGTFAEKALEEAVEEEAGGSRSADRLGKYRSMRDAAKTPEPVPEEPSTPTEGNSFVIQEHHARRLHWDFRLEHDGVLVSWALPKGPPSTTGKNNLAVQTEDHPLDYGTFEGHIPKGEYGGGDVKIWDHGTYEREKWRDGKEVIAVLHGQPDGGLAGQGAADRRFALIHTGSGGDKANNNWLIHLMKDQPKPGEKGRDDESDGGVKVKPEAGRPRPATPQAAVAAAAEADTGPAPTVPEEGTDDSVPVIEPMLATAGSRAEINNDDEWAFEMKWDGVRAVVTVTPEGTRLISRNGKDMTAAYPELADLSGHLNGERAVLDAEIVTLNKAGRPDFGLLQPRMHLSKPREIAAAAQRTPAHLMVFDLLWLDGKSLEELGYEQRREILESAVEATPDGHLQVPPALDMGMDEAVAASKELGLEGVMAKRRTSTYSPGRRSKNWLKLKNQFTQEVVVVGWRPGQGNRQNKVGSLLVAIPDGVDLKYIGRVGSGLSEKDLALIGPRLKKMSRKTPPLDDVPGADASDAQWVRPALVGEVTFSERTGSGKLRHPVWRGLRPDKKPSDVVVEPA</sequence>
<dbReference type="InterPro" id="IPR012309">
    <property type="entry name" value="DNA_ligase_ATP-dep_C"/>
</dbReference>
<dbReference type="GO" id="GO:0006281">
    <property type="term" value="P:DNA repair"/>
    <property type="evidence" value="ECO:0007669"/>
    <property type="project" value="UniProtKB-KW"/>
</dbReference>
<dbReference type="Gene3D" id="3.90.920.10">
    <property type="entry name" value="DNA primase, PRIM domain"/>
    <property type="match status" value="1"/>
</dbReference>
<evidence type="ECO:0000256" key="9">
    <source>
        <dbReference type="ARBA" id="ARBA00022763"/>
    </source>
</evidence>
<dbReference type="NCBIfam" id="TIGR02778">
    <property type="entry name" value="ligD_pol"/>
    <property type="match status" value="1"/>
</dbReference>
<dbReference type="CDD" id="cd04863">
    <property type="entry name" value="MtLigD_Pol_like"/>
    <property type="match status" value="1"/>
</dbReference>
<evidence type="ECO:0000256" key="23">
    <source>
        <dbReference type="SAM" id="MobiDB-lite"/>
    </source>
</evidence>
<evidence type="ECO:0000256" key="20">
    <source>
        <dbReference type="ARBA" id="ARBA00034003"/>
    </source>
</evidence>
<feature type="compositionally biased region" description="Basic and acidic residues" evidence="23">
    <location>
        <begin position="483"/>
        <end position="509"/>
    </location>
</feature>
<dbReference type="Gene3D" id="3.30.1490.70">
    <property type="match status" value="1"/>
</dbReference>
<keyword evidence="9" id="KW-0227">DNA damage</keyword>
<dbReference type="Pfam" id="PF01068">
    <property type="entry name" value="DNA_ligase_A_M"/>
    <property type="match status" value="1"/>
</dbReference>
<dbReference type="GO" id="GO:0046872">
    <property type="term" value="F:metal ion binding"/>
    <property type="evidence" value="ECO:0007669"/>
    <property type="project" value="UniProtKB-KW"/>
</dbReference>
<dbReference type="PANTHER" id="PTHR42705:SF2">
    <property type="entry name" value="BIFUNCTIONAL NON-HOMOLOGOUS END JOINING PROTEIN LIGD"/>
    <property type="match status" value="1"/>
</dbReference>
<feature type="region of interest" description="Disordered" evidence="23">
    <location>
        <begin position="483"/>
        <end position="541"/>
    </location>
</feature>
<dbReference type="InterPro" id="IPR012340">
    <property type="entry name" value="NA-bd_OB-fold"/>
</dbReference>
<keyword evidence="7" id="KW-0479">Metal-binding</keyword>
<keyword evidence="18" id="KW-0511">Multifunctional enzyme</keyword>
<dbReference type="CDD" id="cd07971">
    <property type="entry name" value="OBF_DNA_ligase_LigD"/>
    <property type="match status" value="1"/>
</dbReference>
<evidence type="ECO:0000256" key="8">
    <source>
        <dbReference type="ARBA" id="ARBA00022741"/>
    </source>
</evidence>
<evidence type="ECO:0000313" key="28">
    <source>
        <dbReference type="Proteomes" id="UP001155145"/>
    </source>
</evidence>
<evidence type="ECO:0000256" key="3">
    <source>
        <dbReference type="ARBA" id="ARBA00022598"/>
    </source>
</evidence>
<accession>A0A9X1M5U2</accession>
<evidence type="ECO:0000256" key="22">
    <source>
        <dbReference type="ARBA" id="ARBA00049990"/>
    </source>
</evidence>
<dbReference type="GO" id="GO:0003887">
    <property type="term" value="F:DNA-directed DNA polymerase activity"/>
    <property type="evidence" value="ECO:0007669"/>
    <property type="project" value="UniProtKB-KW"/>
</dbReference>
<evidence type="ECO:0000259" key="24">
    <source>
        <dbReference type="PROSITE" id="PS50160"/>
    </source>
</evidence>
<evidence type="ECO:0000256" key="13">
    <source>
        <dbReference type="ARBA" id="ARBA00022932"/>
    </source>
</evidence>
<dbReference type="InterPro" id="IPR016059">
    <property type="entry name" value="DNA_ligase_ATP-dep_CS"/>
</dbReference>
<gene>
    <name evidence="25" type="ORF">LJ755_04465</name>
    <name evidence="26" type="ORF">MUK71_00245</name>
</gene>
<dbReference type="PANTHER" id="PTHR42705">
    <property type="entry name" value="BIFUNCTIONAL NON-HOMOLOGOUS END JOINING PROTEIN LIGD"/>
    <property type="match status" value="1"/>
</dbReference>
<keyword evidence="11" id="KW-0269">Exonuclease</keyword>
<keyword evidence="4" id="KW-0808">Transferase</keyword>
<evidence type="ECO:0000256" key="2">
    <source>
        <dbReference type="ARBA" id="ARBA00012727"/>
    </source>
</evidence>
<dbReference type="Gene3D" id="2.40.50.140">
    <property type="entry name" value="Nucleic acid-binding proteins"/>
    <property type="match status" value="1"/>
</dbReference>
<evidence type="ECO:0000256" key="16">
    <source>
        <dbReference type="ARBA" id="ARBA00023204"/>
    </source>
</evidence>
<evidence type="ECO:0000256" key="12">
    <source>
        <dbReference type="ARBA" id="ARBA00022840"/>
    </source>
</evidence>
<dbReference type="InterPro" id="IPR033649">
    <property type="entry name" value="MtLigD_Pol-like"/>
</dbReference>
<dbReference type="CDD" id="cd07906">
    <property type="entry name" value="Adenylation_DNA_ligase_LigD_LigC"/>
    <property type="match status" value="1"/>
</dbReference>
<keyword evidence="27" id="KW-1185">Reference proteome</keyword>
<comment type="cofactor">
    <cofactor evidence="1">
        <name>Mn(2+)</name>
        <dbReference type="ChEBI" id="CHEBI:29035"/>
    </cofactor>
</comment>
<evidence type="ECO:0000256" key="15">
    <source>
        <dbReference type="ARBA" id="ARBA00023172"/>
    </source>
</evidence>
<dbReference type="Proteomes" id="UP000829758">
    <property type="component" value="Chromosome"/>
</dbReference>
<evidence type="ECO:0000256" key="4">
    <source>
        <dbReference type="ARBA" id="ARBA00022679"/>
    </source>
</evidence>
<dbReference type="Proteomes" id="UP001155145">
    <property type="component" value="Unassembled WGS sequence"/>
</dbReference>
<evidence type="ECO:0000256" key="19">
    <source>
        <dbReference type="ARBA" id="ARBA00029943"/>
    </source>
</evidence>
<feature type="compositionally biased region" description="Basic and acidic residues" evidence="23">
    <location>
        <begin position="319"/>
        <end position="334"/>
    </location>
</feature>
<evidence type="ECO:0000256" key="6">
    <source>
        <dbReference type="ARBA" id="ARBA00022722"/>
    </source>
</evidence>
<comment type="catalytic activity">
    <reaction evidence="20">
        <text>ATP + (deoxyribonucleotide)n-3'-hydroxyl + 5'-phospho-(deoxyribonucleotide)m = (deoxyribonucleotide)n+m + AMP + diphosphate.</text>
        <dbReference type="EC" id="6.5.1.1"/>
    </reaction>
</comment>
<dbReference type="EMBL" id="CP094984">
    <property type="protein sequence ID" value="UON92133.1"/>
    <property type="molecule type" value="Genomic_DNA"/>
</dbReference>
<dbReference type="InterPro" id="IPR014145">
    <property type="entry name" value="LigD_pol_dom"/>
</dbReference>
<keyword evidence="8" id="KW-0547">Nucleotide-binding</keyword>
<feature type="region of interest" description="Disordered" evidence="23">
    <location>
        <begin position="308"/>
        <end position="349"/>
    </location>
</feature>
<evidence type="ECO:0000256" key="1">
    <source>
        <dbReference type="ARBA" id="ARBA00001936"/>
    </source>
</evidence>
<dbReference type="PROSITE" id="PS50160">
    <property type="entry name" value="DNA_LIGASE_A3"/>
    <property type="match status" value="1"/>
</dbReference>
<dbReference type="NCBIfam" id="NF007210">
    <property type="entry name" value="PRK09632.1"/>
    <property type="match status" value="1"/>
</dbReference>
<dbReference type="NCBIfam" id="TIGR02779">
    <property type="entry name" value="NHEJ_ligase_lig"/>
    <property type="match status" value="1"/>
</dbReference>
<dbReference type="GO" id="GO:0006310">
    <property type="term" value="P:DNA recombination"/>
    <property type="evidence" value="ECO:0007669"/>
    <property type="project" value="UniProtKB-KW"/>
</dbReference>
<keyword evidence="12" id="KW-0067">ATP-binding</keyword>
<dbReference type="GO" id="GO:0005524">
    <property type="term" value="F:ATP binding"/>
    <property type="evidence" value="ECO:0007669"/>
    <property type="project" value="UniProtKB-KW"/>
</dbReference>
<dbReference type="AlphaFoldDB" id="A0A9X1M5U2"/>
<comment type="similarity">
    <text evidence="22">In the N-terminal section; belongs to the LigD polymerase family.</text>
</comment>
<evidence type="ECO:0000256" key="21">
    <source>
        <dbReference type="ARBA" id="ARBA00049981"/>
    </source>
</evidence>
<dbReference type="Pfam" id="PF13298">
    <property type="entry name" value="LigD_N"/>
    <property type="match status" value="1"/>
</dbReference>
<name>A0A9X1M5U2_9MICC</name>
<dbReference type="GO" id="GO:0004527">
    <property type="term" value="F:exonuclease activity"/>
    <property type="evidence" value="ECO:0007669"/>
    <property type="project" value="UniProtKB-KW"/>
</dbReference>
<dbReference type="SUPFAM" id="SSF56091">
    <property type="entry name" value="DNA ligase/mRNA capping enzyme, catalytic domain"/>
    <property type="match status" value="1"/>
</dbReference>
<keyword evidence="5" id="KW-0548">Nucleotidyltransferase</keyword>
<dbReference type="Gene3D" id="3.30.470.30">
    <property type="entry name" value="DNA ligase/mRNA capping enzyme"/>
    <property type="match status" value="1"/>
</dbReference>
<keyword evidence="15" id="KW-0233">DNA recombination</keyword>
<organism evidence="25 28">
    <name type="scientific">Arthrobacter zhangbolii</name>
    <dbReference type="NCBI Taxonomy" id="2886936"/>
    <lineage>
        <taxon>Bacteria</taxon>
        <taxon>Bacillati</taxon>
        <taxon>Actinomycetota</taxon>
        <taxon>Actinomycetes</taxon>
        <taxon>Micrococcales</taxon>
        <taxon>Micrococcaceae</taxon>
        <taxon>Arthrobacter</taxon>
    </lineage>
</organism>
<comment type="similarity">
    <text evidence="21">In the C-terminal section; belongs to the ATP-dependent DNA ligase family.</text>
</comment>
<dbReference type="RefSeq" id="WP_227928105.1">
    <property type="nucleotide sequence ID" value="NZ_CP094984.1"/>
</dbReference>
<feature type="region of interest" description="Disordered" evidence="23">
    <location>
        <begin position="835"/>
        <end position="863"/>
    </location>
</feature>
<dbReference type="NCBIfam" id="TIGR02777">
    <property type="entry name" value="LigD_PE_dom"/>
    <property type="match status" value="1"/>
</dbReference>
<dbReference type="InterPro" id="IPR014146">
    <property type="entry name" value="LigD_ligase_dom"/>
</dbReference>
<evidence type="ECO:0000256" key="14">
    <source>
        <dbReference type="ARBA" id="ARBA00023125"/>
    </source>
</evidence>
<reference evidence="25" key="1">
    <citation type="submission" date="2021-10" db="EMBL/GenBank/DDBJ databases">
        <title>Novel species in genus Arthrobacter.</title>
        <authorList>
            <person name="Liu Y."/>
        </authorList>
    </citation>
    <scope>NUCLEOTIDE SEQUENCE</scope>
    <source>
        <strain evidence="25">Zg-Y462</strain>
        <strain evidence="27">zg-Y462</strain>
    </source>
</reference>
<evidence type="ECO:0000256" key="10">
    <source>
        <dbReference type="ARBA" id="ARBA00022801"/>
    </source>
</evidence>